<protein>
    <submittedName>
        <fullName evidence="2">Iron-sulfur cluster insertion protein ErpA</fullName>
    </submittedName>
</protein>
<evidence type="ECO:0000313" key="2">
    <source>
        <dbReference type="EMBL" id="OIQ71504.1"/>
    </source>
</evidence>
<accession>A0A1J5PL10</accession>
<dbReference type="InterPro" id="IPR000361">
    <property type="entry name" value="ATAP_core_dom"/>
</dbReference>
<dbReference type="GO" id="GO:0051539">
    <property type="term" value="F:4 iron, 4 sulfur cluster binding"/>
    <property type="evidence" value="ECO:0007669"/>
    <property type="project" value="TreeGrafter"/>
</dbReference>
<dbReference type="InterPro" id="IPR017870">
    <property type="entry name" value="FeS_cluster_insertion_CS"/>
</dbReference>
<dbReference type="GO" id="GO:0016226">
    <property type="term" value="P:iron-sulfur cluster assembly"/>
    <property type="evidence" value="ECO:0007669"/>
    <property type="project" value="InterPro"/>
</dbReference>
<organism evidence="2">
    <name type="scientific">mine drainage metagenome</name>
    <dbReference type="NCBI Taxonomy" id="410659"/>
    <lineage>
        <taxon>unclassified sequences</taxon>
        <taxon>metagenomes</taxon>
        <taxon>ecological metagenomes</taxon>
    </lineage>
</organism>
<dbReference type="InterPro" id="IPR016092">
    <property type="entry name" value="ATAP"/>
</dbReference>
<dbReference type="NCBIfam" id="TIGR00049">
    <property type="entry name" value="iron-sulfur cluster assembly accessory protein"/>
    <property type="match status" value="1"/>
</dbReference>
<gene>
    <name evidence="2" type="primary">erpA_19</name>
    <name evidence="2" type="ORF">GALL_468770</name>
</gene>
<dbReference type="AlphaFoldDB" id="A0A1J5PL10"/>
<dbReference type="SUPFAM" id="SSF89360">
    <property type="entry name" value="HesB-like domain"/>
    <property type="match status" value="1"/>
</dbReference>
<sequence>MSSCKSQGAASSCSTTMPAPPAGMPNLAAGADPINITDAVVDKMTEMLAEEGDTAMCLRVFVSGGGCSGLQYGFSIEDAPGATDVCVQRGPLSVVVDPMSLQYLAGAEIDFQEGLEGAHFVIRNPNAASTCGCGNSFST</sequence>
<dbReference type="InterPro" id="IPR035903">
    <property type="entry name" value="HesB-like_dom_sf"/>
</dbReference>
<dbReference type="Gene3D" id="2.60.300.12">
    <property type="entry name" value="HesB-like domain"/>
    <property type="match status" value="1"/>
</dbReference>
<dbReference type="Pfam" id="PF01521">
    <property type="entry name" value="Fe-S_biosyn"/>
    <property type="match status" value="1"/>
</dbReference>
<name>A0A1J5PL10_9ZZZZ</name>
<reference evidence="2" key="1">
    <citation type="submission" date="2016-10" db="EMBL/GenBank/DDBJ databases">
        <title>Sequence of Gallionella enrichment culture.</title>
        <authorList>
            <person name="Poehlein A."/>
            <person name="Muehling M."/>
            <person name="Daniel R."/>
        </authorList>
    </citation>
    <scope>NUCLEOTIDE SEQUENCE</scope>
</reference>
<dbReference type="GO" id="GO:0005506">
    <property type="term" value="F:iron ion binding"/>
    <property type="evidence" value="ECO:0007669"/>
    <property type="project" value="TreeGrafter"/>
</dbReference>
<feature type="domain" description="Core" evidence="1">
    <location>
        <begin position="34"/>
        <end position="135"/>
    </location>
</feature>
<dbReference type="PANTHER" id="PTHR43011:SF1">
    <property type="entry name" value="IRON-SULFUR CLUSTER ASSEMBLY 2 HOMOLOG, MITOCHONDRIAL"/>
    <property type="match status" value="1"/>
</dbReference>
<dbReference type="PANTHER" id="PTHR43011">
    <property type="entry name" value="IRON-SULFUR CLUSTER ASSEMBLY 2 HOMOLOG, MITOCHONDRIAL"/>
    <property type="match status" value="1"/>
</dbReference>
<proteinExistence type="predicted"/>
<dbReference type="EMBL" id="MLJW01003696">
    <property type="protein sequence ID" value="OIQ71504.1"/>
    <property type="molecule type" value="Genomic_DNA"/>
</dbReference>
<comment type="caution">
    <text evidence="2">The sequence shown here is derived from an EMBL/GenBank/DDBJ whole genome shotgun (WGS) entry which is preliminary data.</text>
</comment>
<dbReference type="GO" id="GO:0051537">
    <property type="term" value="F:2 iron, 2 sulfur cluster binding"/>
    <property type="evidence" value="ECO:0007669"/>
    <property type="project" value="TreeGrafter"/>
</dbReference>
<evidence type="ECO:0000259" key="1">
    <source>
        <dbReference type="Pfam" id="PF01521"/>
    </source>
</evidence>
<dbReference type="NCBIfam" id="NF010147">
    <property type="entry name" value="PRK13623.1"/>
    <property type="match status" value="1"/>
</dbReference>
<dbReference type="PROSITE" id="PS01152">
    <property type="entry name" value="HESB"/>
    <property type="match status" value="1"/>
</dbReference>